<proteinExistence type="predicted"/>
<dbReference type="OrthoDB" id="1750920at2759"/>
<evidence type="ECO:0000256" key="1">
    <source>
        <dbReference type="SAM" id="Coils"/>
    </source>
</evidence>
<keyword evidence="4" id="KW-1185">Reference proteome</keyword>
<protein>
    <recommendedName>
        <fullName evidence="5">Myosin heavy chain-like protein</fullName>
    </recommendedName>
</protein>
<feature type="region of interest" description="Disordered" evidence="2">
    <location>
        <begin position="943"/>
        <end position="998"/>
    </location>
</feature>
<gene>
    <name evidence="3" type="ORF">ISN44_As10g008790</name>
</gene>
<organism evidence="3 4">
    <name type="scientific">Arabidopsis suecica</name>
    <name type="common">Swedish thale-cress</name>
    <name type="synonym">Cardaminopsis suecica</name>
    <dbReference type="NCBI Taxonomy" id="45249"/>
    <lineage>
        <taxon>Eukaryota</taxon>
        <taxon>Viridiplantae</taxon>
        <taxon>Streptophyta</taxon>
        <taxon>Embryophyta</taxon>
        <taxon>Tracheophyta</taxon>
        <taxon>Spermatophyta</taxon>
        <taxon>Magnoliopsida</taxon>
        <taxon>eudicotyledons</taxon>
        <taxon>Gunneridae</taxon>
        <taxon>Pentapetalae</taxon>
        <taxon>rosids</taxon>
        <taxon>malvids</taxon>
        <taxon>Brassicales</taxon>
        <taxon>Brassicaceae</taxon>
        <taxon>Camelineae</taxon>
        <taxon>Arabidopsis</taxon>
    </lineage>
</organism>
<dbReference type="EMBL" id="JAEFBJ010000010">
    <property type="protein sequence ID" value="KAG7564117.1"/>
    <property type="molecule type" value="Genomic_DNA"/>
</dbReference>
<feature type="coiled-coil region" evidence="1">
    <location>
        <begin position="552"/>
        <end position="586"/>
    </location>
</feature>
<feature type="compositionally biased region" description="Basic and acidic residues" evidence="2">
    <location>
        <begin position="401"/>
        <end position="419"/>
    </location>
</feature>
<dbReference type="InterPro" id="IPR021704">
    <property type="entry name" value="DUF3287"/>
</dbReference>
<feature type="compositionally biased region" description="Basic and acidic residues" evidence="2">
    <location>
        <begin position="361"/>
        <end position="380"/>
    </location>
</feature>
<evidence type="ECO:0000313" key="3">
    <source>
        <dbReference type="EMBL" id="KAG7564117.1"/>
    </source>
</evidence>
<name>A0A8T1ZX19_ARASU</name>
<reference evidence="3 4" key="1">
    <citation type="submission" date="2020-12" db="EMBL/GenBank/DDBJ databases">
        <title>Concerted genomic and epigenomic changes stabilize Arabidopsis allopolyploids.</title>
        <authorList>
            <person name="Chen Z."/>
        </authorList>
    </citation>
    <scope>NUCLEOTIDE SEQUENCE [LARGE SCALE GENOMIC DNA]</scope>
    <source>
        <strain evidence="3">As9502</strain>
        <tissue evidence="3">Leaf</tissue>
    </source>
</reference>
<comment type="caution">
    <text evidence="3">The sequence shown here is derived from an EMBL/GenBank/DDBJ whole genome shotgun (WGS) entry which is preliminary data.</text>
</comment>
<evidence type="ECO:0000256" key="2">
    <source>
        <dbReference type="SAM" id="MobiDB-lite"/>
    </source>
</evidence>
<feature type="region of interest" description="Disordered" evidence="2">
    <location>
        <begin position="1"/>
        <end position="28"/>
    </location>
</feature>
<dbReference type="Pfam" id="PF11690">
    <property type="entry name" value="DUF3287"/>
    <property type="match status" value="1"/>
</dbReference>
<evidence type="ECO:0000313" key="4">
    <source>
        <dbReference type="Proteomes" id="UP000694251"/>
    </source>
</evidence>
<dbReference type="Proteomes" id="UP000694251">
    <property type="component" value="Chromosome 10"/>
</dbReference>
<evidence type="ECO:0008006" key="5">
    <source>
        <dbReference type="Google" id="ProtNLM"/>
    </source>
</evidence>
<feature type="coiled-coil region" evidence="1">
    <location>
        <begin position="882"/>
        <end position="909"/>
    </location>
</feature>
<feature type="compositionally biased region" description="Basic and acidic residues" evidence="2">
    <location>
        <begin position="988"/>
        <end position="998"/>
    </location>
</feature>
<feature type="compositionally biased region" description="Basic and acidic residues" evidence="2">
    <location>
        <begin position="1"/>
        <end position="25"/>
    </location>
</feature>
<feature type="compositionally biased region" description="Basic and acidic residues" evidence="2">
    <location>
        <begin position="325"/>
        <end position="353"/>
    </location>
</feature>
<sequence length="998" mass="112139">MTSDSDRPESPSYDERRPSNDECTRPNDIAGPHYRSTCTLQSLERLKGLCQIPPGIIAEAQIADPTESPENHRDGYFCVYEIYFKGCGLTFPLPEALVRYLADLEIALPQLTPNLLRTILGIITVAAEAGYIIGVPELNELLSVRSSSKKAGYFSAYPNANRNIISHLPNKDENWHHPWFLIKKTPASIGSLSDVLPSKWSAKPAFIAPILPTEEFVNFFKKILRGETLWNSFTLDRFIEANRKLRMSPPNHLHRLPPPPSTQGLSARALAAQRKKLSKPIAEACDENKAFLAAAIDKKDYSRTLLVDDNSTEGTRSVIAYRSTPRRERRNDRSPRRDRSPRHDSPRPPRDDFSSAPLKSSRSDSSPHREKSRARTDRSPRSSPPSKSMGPPAPVDMSSFPKHDGEKTTRNVSPRKESSESQDASPKSKPALVPQVKSLTVMEKEGSVFRCFKTRSGLSLPEFDKWRPAIRERYLLHAHHSSRVSFTSFIFCVSLPTDSSSRVYTKCQANSELNDMVEHYEGLLLSQQQEIESWRSKFTTLETDLHSSSGSKQQLEDQVGSLTSELEKIKGELKDQYDQNYQLQNELSGVQGRLHESESSADTLNNQLIELHAKYNAITKLRDSELARSASKARKEVKGRGMELIQGAIRFIQTEKVKSDLESDIKEHESNLILLDQIHDDDFSEVKERSELSSSLSEKKNRLAALPASSFNPQDFAEFFTESPPLSESGLDWAGSSETESVVPSEVPAAPKVISGDVCTAGNEQGISSDQVPAKEVGENPSTEMEAEVSADPLIRPFSWNAKTELGLTRVPHFGFSQLAMENEIVVPIDPGSPLFLSGDGFEPAGVLFPHAVFHFPSREKKEAYDFMDKVVDKHRRLCDERQRLGLKRQTLEARIARVERKVRALESDPFQWEWRNFDSIAEIPRMLRMYLRAKGQVQGPVNAPVYTAPLDSEEENEEEANSHRKRVRYDSEVNSKNKASTSNIKPAMKEPVPEPLP</sequence>
<keyword evidence="1" id="KW-0175">Coiled coil</keyword>
<accession>A0A8T1ZX19</accession>
<dbReference type="AlphaFoldDB" id="A0A8T1ZX19"/>
<feature type="region of interest" description="Disordered" evidence="2">
    <location>
        <begin position="316"/>
        <end position="432"/>
    </location>
</feature>